<gene>
    <name evidence="10" type="primary">LOC106585541</name>
</gene>
<evidence type="ECO:0000256" key="5">
    <source>
        <dbReference type="ARBA" id="ARBA00023157"/>
    </source>
</evidence>
<dbReference type="SMART" id="SM00327">
    <property type="entry name" value="VWA"/>
    <property type="match status" value="11"/>
</dbReference>
<dbReference type="CDD" id="cd01450">
    <property type="entry name" value="vWFA_subfamily_ECM"/>
    <property type="match status" value="4"/>
</dbReference>
<evidence type="ECO:0000313" key="10">
    <source>
        <dbReference type="RefSeq" id="XP_045568810.1"/>
    </source>
</evidence>
<evidence type="ECO:0000256" key="1">
    <source>
        <dbReference type="ARBA" id="ARBA00004498"/>
    </source>
</evidence>
<keyword evidence="4 10" id="KW-0176">Collagen</keyword>
<dbReference type="InterPro" id="IPR036465">
    <property type="entry name" value="vWFA_dom_sf"/>
</dbReference>
<dbReference type="SUPFAM" id="SSF57362">
    <property type="entry name" value="BPTI-like"/>
    <property type="match status" value="1"/>
</dbReference>
<dbReference type="InterPro" id="IPR002035">
    <property type="entry name" value="VWF_A"/>
</dbReference>
<dbReference type="GeneID" id="106585541"/>
<evidence type="ECO:0000256" key="3">
    <source>
        <dbReference type="ARBA" id="ARBA00022889"/>
    </source>
</evidence>
<feature type="compositionally biased region" description="Gly residues" evidence="6">
    <location>
        <begin position="1830"/>
        <end position="1839"/>
    </location>
</feature>
<sequence length="2744" mass="300634">MFVFQGERLEKRSNMEGTHGLLAIFTIATCFLVNGAQKTVCKEEAVADIVFLVDGSWSIGSENFKQIRQFLYTLVNSFDVAPDQVRIGLVQYSNTPRTEFLLNTFQDKQDILQYINNLPYMGGETNTGLGLDFLLNELFVDRAGSRVNENVPQIAVVITDGESMDNVGLHALKLKKQGITLYAIGIKEADEDQLKEIATTPHNQHVYSVSDFTVLQGISQSLIQVLCTTIDEAKRPISKVVQECLNATVADIVFLVDGSTSIIPTNFQEVRRFLHSFIEGLDIGADKVRVGLAQFSNEIQKQFHLGEHMDQRALLEQVDRLPQLGGGTATGKAITVLREEFFTKANGSRADQRVPQIAVVLTDGESEDDVKLPAKALRQQGVIVFAIGVGAANINELKDIANRPHKHFLVNIESFQALQTLSQGLLQTVCVSMENQRMALIPKFSDIFFLVDSNMMQADYQLVRTLLMRLVNQLNPSTKTMRLGLAQFAQDTKVEFFLNTHNTKEEYLAALRKFRLPLRPNRSRHLGDALEYARAHFFTTASGGRNEQGYRQFLVTVTGGDSKDNVMKVARTIKSEGTTIVSIGLGESTLPELKLMATSPFFYQTTNIASVLKTVFETEEVVPVTDDCSEASLADIVFIVDESSSNRTANFQLVRGFIHKIVAGLDMDFNRVRVGIVLYSNKPSAQVYLNSFQEKTNILQFIKILPYRRGLTYTGEALEYAREKMFIKERGSRKEQGVQQVAIVITGKSQDNVTSHAAALRRAGVTVYAVGIKDADENELRQIASDPPNKHVLHVDSFAKLKTLEKSLKKSVCYNILKKAVKDNARTYTAKQSCLQTDEADMFFLIDHSGSIEYPDFADMKTFINEFIHTFHIGPHHVRVGVVKFSDTPALEFDLTTYPDNPSVEKAVDGIIQLGGGTRTGLALTSMGPYFDRAKATRSHKVREYLIVITDGESQDNVKDQAAKLRAQGITIYAIGVKQANDTQLLEIAGSQEKKFFVNNFDALKPIKNDIITDICSPDICKDMKGDVLFLIDSSGSINNPDFQKMKVFLQSIINKSDIGLDKVHVGIIQFSTSQQVIFPLNKHNDKEGMLQDLQTMQQIGGGTHTGEALSYTSQFFDPLKGGRTNVKQFLIVVTDGEAQDEVKSPAKKLQDKGVIIYAIGVVNANNTQLLEISGAQERVYSERDFDALKALDSQLALAICDPERECVRTEIADIIFLVDGSTSISSDNFDIMKNFMMSVVNETSVGEKQTRYGLIVFSDDPESKFTLNEYKSKRDVNSAITKLREPSGDTYTGKALKYSLGYFGAQYGGRKALNVPQWLMVITDGEATDPYNLAGPAKELRDNGIIVYSIGVVGANKQELELMAGDPNKVFFVDDFHKLDTLHKNISFEFCQTSKPVCEKTQGDLVLLIDSSGSISTTDFTIMKKFATDLVSSFNIAEQSFRVGVAQFSSDPKKEFFLNEYYTEAEVNNQINNMMQIRYTTNIGKALDYVRMEYFQPARGSRINAKVSQNLVVITDGRSDDDVVHAAEELKAMNIEVFAIGIGKDHKPVELGQITLNPERVFSVQDFASLDKIKKKVVDTICSSKVPETQAGCTIDIAIGFDITRRATAQGLFDGQAQLQAFLPQIIRYVSNLKGLCCVAGDGSIETNIGFRVVEQNGKVLYDYNFVKYDEKIVEKVMALQTSQTTYFNSFLLRSFHDKFQKSNAGVKVLVIFSDGLDDDVMKLEQESELLRTKGKGINALLTVALEGVQNANLLQMVEFGRGFGYKQPLNIGMHNLGNTLLTQIDTVAERECCNVMCKCTGHEGIRGNRGRPGTKSQPGLKGHPGFPGEEGGIGERGSPGPTGPQGLQGCPGRRGLKGSRGYRGDRGDDGDHGLDGVDGEQGLIGTAGAAGERGNPGRPGNSGLIGEPGVKGQRGLRGDPGDSGVDSIVAGPKGGRGNPGLPGDPGEEGGRAESGIVGNPGPQGRRGLPGPNGTPGDPGDVGLQGIPGPSGPQGIRGDLGQPGPRGLQGLPGPQGTPGTMGGKGSTGRRGMNGQKGQPGDPGVNGALGTLGPRGMPGLDGSDGHGPPGPQGMKGEPGFHGYPGLQGESGDFGVKGGPGPKGNRGRGGNSGRSGESGDPGSIGPPGHTGSRGRPGERAMSECQLTTYIRDNCACSQGQAACPAYPTELVFALDMSQDVDPATFERMRSALLSILDDVAIAESNCPTGARVAVVSYSANTKYLIRFQDYQRKQELLEAIQNIALERTSNRRHLGEAMRFVGRHVFKRTRKALTMRKVAVFFTNGPSVDSAAIVTAAMEFKALNIAPAVIAMRNSPDVQRAFEADDTGSFIIVRLVDRSQDQNAVLTRIKNCVICYDHCKPAQECDFTDAQRPLVVDMDLTLVVDGSREIRADQYAGVQELLGSVVKQVAWSPKPSVADGRARVALLQTSGSLLPQTSQAVKVEFDLQKYHNHIGLQTHLRSMQQQGGVSSLGQTLEYALSKVFLKDTRPRKSRVVLAVVGAETAHWDQAKLAYISQKAKCQGVSLFVITVGDHYNSTQVEELASTPSEQHLLHLWHVKEWERGYAQRFFRAFLRVLSKGMNSYPPADLKLKCELMLGQEHVQGQGQAEWEVWKEKEELEYTDEEEFLEHTGLFPTQIALDQVDTIHAFSRGDGAASPPRPQTNSNDHTTLLRTEESTVLNQDACFFKQDKGGCENYTLKWYFDTRQSKCSRFWYGGCGGNGNRFETQEACEGLCLRRNSTHLKP</sequence>
<proteinExistence type="predicted"/>
<dbReference type="Gene3D" id="4.10.410.10">
    <property type="entry name" value="Pancreatic trypsin inhibitor Kunitz domain"/>
    <property type="match status" value="1"/>
</dbReference>
<dbReference type="PROSITE" id="PS50279">
    <property type="entry name" value="BPTI_KUNITZ_2"/>
    <property type="match status" value="1"/>
</dbReference>
<keyword evidence="9" id="KW-1185">Reference proteome</keyword>
<name>A0ABM3ECM7_SALSA</name>
<dbReference type="Pfam" id="PF00092">
    <property type="entry name" value="VWA"/>
    <property type="match status" value="10"/>
</dbReference>
<dbReference type="Proteomes" id="UP001652741">
    <property type="component" value="Chromosome ssa02"/>
</dbReference>
<keyword evidence="2" id="KW-0272">Extracellular matrix</keyword>
<evidence type="ECO:0000256" key="6">
    <source>
        <dbReference type="SAM" id="MobiDB-lite"/>
    </source>
</evidence>
<feature type="domain" description="VWFA" evidence="7">
    <location>
        <begin position="1405"/>
        <end position="1578"/>
    </location>
</feature>
<dbReference type="InterPro" id="IPR036880">
    <property type="entry name" value="Kunitz_BPTI_sf"/>
</dbReference>
<dbReference type="Gene3D" id="3.40.50.410">
    <property type="entry name" value="von Willebrand factor, type A domain"/>
    <property type="match status" value="10"/>
</dbReference>
<dbReference type="InterPro" id="IPR008160">
    <property type="entry name" value="Collagen"/>
</dbReference>
<feature type="domain" description="VWFA" evidence="7">
    <location>
        <begin position="841"/>
        <end position="1011"/>
    </location>
</feature>
<feature type="domain" description="VWFA" evidence="7">
    <location>
        <begin position="48"/>
        <end position="222"/>
    </location>
</feature>
<dbReference type="CDD" id="cd01472">
    <property type="entry name" value="vWA_collagen"/>
    <property type="match status" value="5"/>
</dbReference>
<feature type="domain" description="VWFA" evidence="7">
    <location>
        <begin position="446"/>
        <end position="621"/>
    </location>
</feature>
<evidence type="ECO:0000313" key="9">
    <source>
        <dbReference type="Proteomes" id="UP001652741"/>
    </source>
</evidence>
<dbReference type="PANTHER" id="PTHR24020:SF86">
    <property type="entry name" value="COLLAGEN, TYPE VI, ALPHA 4"/>
    <property type="match status" value="1"/>
</dbReference>
<feature type="compositionally biased region" description="Gly residues" evidence="6">
    <location>
        <begin position="2020"/>
        <end position="2029"/>
    </location>
</feature>
<dbReference type="CDD" id="cd22630">
    <property type="entry name" value="Kunitz_collagen_alpha6_VI"/>
    <property type="match status" value="1"/>
</dbReference>
<feature type="compositionally biased region" description="Gly residues" evidence="6">
    <location>
        <begin position="2094"/>
        <end position="2112"/>
    </location>
</feature>
<evidence type="ECO:0000256" key="2">
    <source>
        <dbReference type="ARBA" id="ARBA00022530"/>
    </source>
</evidence>
<dbReference type="PROSITE" id="PS50234">
    <property type="entry name" value="VWFA"/>
    <property type="match status" value="10"/>
</dbReference>
<keyword evidence="5" id="KW-1015">Disulfide bond</keyword>
<dbReference type="InterPro" id="IPR020901">
    <property type="entry name" value="Prtase_inh_Kunz-CS"/>
</dbReference>
<dbReference type="Pfam" id="PF01391">
    <property type="entry name" value="Collagen"/>
    <property type="match status" value="1"/>
</dbReference>
<feature type="domain" description="BPTI/Kunitz inhibitor" evidence="8">
    <location>
        <begin position="2684"/>
        <end position="2734"/>
    </location>
</feature>
<dbReference type="RefSeq" id="XP_045568810.1">
    <property type="nucleotide sequence ID" value="XM_045712854.1"/>
</dbReference>
<keyword evidence="3" id="KW-0130">Cell adhesion</keyword>
<feature type="domain" description="VWFA" evidence="7">
    <location>
        <begin position="2168"/>
        <end position="2352"/>
    </location>
</feature>
<evidence type="ECO:0000256" key="4">
    <source>
        <dbReference type="ARBA" id="ARBA00023119"/>
    </source>
</evidence>
<feature type="domain" description="VWFA" evidence="7">
    <location>
        <begin position="635"/>
        <end position="808"/>
    </location>
</feature>
<dbReference type="PANTHER" id="PTHR24020">
    <property type="entry name" value="COLLAGEN ALPHA"/>
    <property type="match status" value="1"/>
</dbReference>
<reference evidence="10" key="1">
    <citation type="submission" date="2025-08" db="UniProtKB">
        <authorList>
            <consortium name="RefSeq"/>
        </authorList>
    </citation>
    <scope>IDENTIFICATION</scope>
</reference>
<feature type="domain" description="VWFA" evidence="7">
    <location>
        <begin position="2378"/>
        <end position="2572"/>
    </location>
</feature>
<dbReference type="PRINTS" id="PR00453">
    <property type="entry name" value="VWFADOMAIN"/>
</dbReference>
<protein>
    <submittedName>
        <fullName evidence="10">Collagen alpha-6(VI) chain isoform X1</fullName>
    </submittedName>
</protein>
<feature type="compositionally biased region" description="Basic and acidic residues" evidence="6">
    <location>
        <begin position="1864"/>
        <end position="1877"/>
    </location>
</feature>
<feature type="region of interest" description="Disordered" evidence="6">
    <location>
        <begin position="1806"/>
        <end position="2138"/>
    </location>
</feature>
<feature type="compositionally biased region" description="Low complexity" evidence="6">
    <location>
        <begin position="1961"/>
        <end position="2019"/>
    </location>
</feature>
<dbReference type="InterPro" id="IPR050525">
    <property type="entry name" value="ECM_Assembly_Org"/>
</dbReference>
<feature type="domain" description="VWFA" evidence="7">
    <location>
        <begin position="251"/>
        <end position="429"/>
    </location>
</feature>
<feature type="domain" description="VWFA" evidence="7">
    <location>
        <begin position="1027"/>
        <end position="1196"/>
    </location>
</feature>
<feature type="domain" description="VWFA" evidence="7">
    <location>
        <begin position="1214"/>
        <end position="1387"/>
    </location>
</feature>
<dbReference type="PROSITE" id="PS00280">
    <property type="entry name" value="BPTI_KUNITZ_1"/>
    <property type="match status" value="1"/>
</dbReference>
<keyword evidence="2" id="KW-0964">Secreted</keyword>
<evidence type="ECO:0000259" key="8">
    <source>
        <dbReference type="PROSITE" id="PS50279"/>
    </source>
</evidence>
<dbReference type="SUPFAM" id="SSF53300">
    <property type="entry name" value="vWA-like"/>
    <property type="match status" value="11"/>
</dbReference>
<evidence type="ECO:0000259" key="7">
    <source>
        <dbReference type="PROSITE" id="PS50234"/>
    </source>
</evidence>
<dbReference type="Pfam" id="PF00014">
    <property type="entry name" value="Kunitz_BPTI"/>
    <property type="match status" value="1"/>
</dbReference>
<accession>A0ABM3ECM7</accession>
<dbReference type="SMART" id="SM00131">
    <property type="entry name" value="KU"/>
    <property type="match status" value="1"/>
</dbReference>
<dbReference type="PRINTS" id="PR00759">
    <property type="entry name" value="BASICPTASE"/>
</dbReference>
<organism evidence="9 10">
    <name type="scientific">Salmo salar</name>
    <name type="common">Atlantic salmon</name>
    <dbReference type="NCBI Taxonomy" id="8030"/>
    <lineage>
        <taxon>Eukaryota</taxon>
        <taxon>Metazoa</taxon>
        <taxon>Chordata</taxon>
        <taxon>Craniata</taxon>
        <taxon>Vertebrata</taxon>
        <taxon>Euteleostomi</taxon>
        <taxon>Actinopterygii</taxon>
        <taxon>Neopterygii</taxon>
        <taxon>Teleostei</taxon>
        <taxon>Protacanthopterygii</taxon>
        <taxon>Salmoniformes</taxon>
        <taxon>Salmonidae</taxon>
        <taxon>Salmoninae</taxon>
        <taxon>Salmo</taxon>
    </lineage>
</organism>
<dbReference type="InterPro" id="IPR002223">
    <property type="entry name" value="Kunitz_BPTI"/>
</dbReference>
<comment type="subcellular location">
    <subcellularLocation>
        <location evidence="1">Secreted</location>
        <location evidence="1">Extracellular space</location>
        <location evidence="1">Extracellular matrix</location>
    </subcellularLocation>
</comment>